<organism evidence="1 2">
    <name type="scientific">Eumeta variegata</name>
    <name type="common">Bagworm moth</name>
    <name type="synonym">Eumeta japonica</name>
    <dbReference type="NCBI Taxonomy" id="151549"/>
    <lineage>
        <taxon>Eukaryota</taxon>
        <taxon>Metazoa</taxon>
        <taxon>Ecdysozoa</taxon>
        <taxon>Arthropoda</taxon>
        <taxon>Hexapoda</taxon>
        <taxon>Insecta</taxon>
        <taxon>Pterygota</taxon>
        <taxon>Neoptera</taxon>
        <taxon>Endopterygota</taxon>
        <taxon>Lepidoptera</taxon>
        <taxon>Glossata</taxon>
        <taxon>Ditrysia</taxon>
        <taxon>Tineoidea</taxon>
        <taxon>Psychidae</taxon>
        <taxon>Oiketicinae</taxon>
        <taxon>Eumeta</taxon>
    </lineage>
</organism>
<comment type="caution">
    <text evidence="1">The sequence shown here is derived from an EMBL/GenBank/DDBJ whole genome shotgun (WGS) entry which is preliminary data.</text>
</comment>
<name>A0A4C2A305_EUMVA</name>
<dbReference type="EMBL" id="BGZK01002522">
    <property type="protein sequence ID" value="GBP94570.1"/>
    <property type="molecule type" value="Genomic_DNA"/>
</dbReference>
<dbReference type="Proteomes" id="UP000299102">
    <property type="component" value="Unassembled WGS sequence"/>
</dbReference>
<evidence type="ECO:0000313" key="2">
    <source>
        <dbReference type="Proteomes" id="UP000299102"/>
    </source>
</evidence>
<evidence type="ECO:0000313" key="1">
    <source>
        <dbReference type="EMBL" id="GBP94570.1"/>
    </source>
</evidence>
<proteinExistence type="predicted"/>
<gene>
    <name evidence="1" type="ORF">EVAR_70607_1</name>
</gene>
<protein>
    <submittedName>
        <fullName evidence="1">Uncharacterized protein</fullName>
    </submittedName>
</protein>
<reference evidence="1 2" key="1">
    <citation type="journal article" date="2019" name="Commun. Biol.">
        <title>The bagworm genome reveals a unique fibroin gene that provides high tensile strength.</title>
        <authorList>
            <person name="Kono N."/>
            <person name="Nakamura H."/>
            <person name="Ohtoshi R."/>
            <person name="Tomita M."/>
            <person name="Numata K."/>
            <person name="Arakawa K."/>
        </authorList>
    </citation>
    <scope>NUCLEOTIDE SEQUENCE [LARGE SCALE GENOMIC DNA]</scope>
</reference>
<keyword evidence="2" id="KW-1185">Reference proteome</keyword>
<dbReference type="AlphaFoldDB" id="A0A4C2A305"/>
<accession>A0A4C2A305</accession>
<sequence length="74" mass="8379">MTPKLNCNVWVFQNEPNTTKVIGAKSALSKCRHINGSRRRAPNSRWGITSADGSRSEFLDRKQKIMEENASAMR</sequence>